<feature type="chain" id="PRO_5040455980" description="Extracellular membrane protein CFEM domain-containing protein" evidence="2">
    <location>
        <begin position="22"/>
        <end position="205"/>
    </location>
</feature>
<organism evidence="3 4">
    <name type="scientific">Actinomortierella ambigua</name>
    <dbReference type="NCBI Taxonomy" id="1343610"/>
    <lineage>
        <taxon>Eukaryota</taxon>
        <taxon>Fungi</taxon>
        <taxon>Fungi incertae sedis</taxon>
        <taxon>Mucoromycota</taxon>
        <taxon>Mortierellomycotina</taxon>
        <taxon>Mortierellomycetes</taxon>
        <taxon>Mortierellales</taxon>
        <taxon>Mortierellaceae</taxon>
        <taxon>Actinomortierella</taxon>
    </lineage>
</organism>
<reference evidence="3" key="1">
    <citation type="journal article" date="2020" name="Fungal Divers.">
        <title>Resolving the Mortierellaceae phylogeny through synthesis of multi-gene phylogenetics and phylogenomics.</title>
        <authorList>
            <person name="Vandepol N."/>
            <person name="Liber J."/>
            <person name="Desiro A."/>
            <person name="Na H."/>
            <person name="Kennedy M."/>
            <person name="Barry K."/>
            <person name="Grigoriev I.V."/>
            <person name="Miller A.N."/>
            <person name="O'Donnell K."/>
            <person name="Stajich J.E."/>
            <person name="Bonito G."/>
        </authorList>
    </citation>
    <scope>NUCLEOTIDE SEQUENCE</scope>
    <source>
        <strain evidence="3">BC1065</strain>
    </source>
</reference>
<name>A0A9P6QFS3_9FUNG</name>
<dbReference type="EMBL" id="JAAAJB010000119">
    <property type="protein sequence ID" value="KAG0265280.1"/>
    <property type="molecule type" value="Genomic_DNA"/>
</dbReference>
<protein>
    <recommendedName>
        <fullName evidence="5">Extracellular membrane protein CFEM domain-containing protein</fullName>
    </recommendedName>
</protein>
<keyword evidence="2" id="KW-0732">Signal</keyword>
<feature type="signal peptide" evidence="2">
    <location>
        <begin position="1"/>
        <end position="21"/>
    </location>
</feature>
<accession>A0A9P6QFS3</accession>
<evidence type="ECO:0000313" key="3">
    <source>
        <dbReference type="EMBL" id="KAG0265280.1"/>
    </source>
</evidence>
<evidence type="ECO:0000313" key="4">
    <source>
        <dbReference type="Proteomes" id="UP000807716"/>
    </source>
</evidence>
<dbReference type="AlphaFoldDB" id="A0A9P6QFS3"/>
<keyword evidence="4" id="KW-1185">Reference proteome</keyword>
<evidence type="ECO:0000256" key="1">
    <source>
        <dbReference type="SAM" id="MobiDB-lite"/>
    </source>
</evidence>
<feature type="compositionally biased region" description="Pro residues" evidence="1">
    <location>
        <begin position="121"/>
        <end position="139"/>
    </location>
</feature>
<sequence length="205" mass="21386">MKTPTLPTMLAVATLAATVSAQTISDKWCNAYYRACHDTNKHTCVGHHESFALCSVAFVTATSTCSEVWVDCVCIPDGTTDLRRGGLESAWNLVNQRTQNACANAKRLTERPDGVILPPALTLPPGSPSPNPPSTPPTPSQGTGKNPAPAGPAPSNPSSDQGEQPKPKTPPVAEDKKTGSTASLVRADKSVVVLGATLIMALAYL</sequence>
<evidence type="ECO:0008006" key="5">
    <source>
        <dbReference type="Google" id="ProtNLM"/>
    </source>
</evidence>
<gene>
    <name evidence="3" type="ORF">DFQ27_000686</name>
</gene>
<feature type="region of interest" description="Disordered" evidence="1">
    <location>
        <begin position="107"/>
        <end position="185"/>
    </location>
</feature>
<dbReference type="Proteomes" id="UP000807716">
    <property type="component" value="Unassembled WGS sequence"/>
</dbReference>
<comment type="caution">
    <text evidence="3">The sequence shown here is derived from an EMBL/GenBank/DDBJ whole genome shotgun (WGS) entry which is preliminary data.</text>
</comment>
<evidence type="ECO:0000256" key="2">
    <source>
        <dbReference type="SAM" id="SignalP"/>
    </source>
</evidence>
<proteinExistence type="predicted"/>